<evidence type="ECO:0000313" key="2">
    <source>
        <dbReference type="EMBL" id="KPW79455.1"/>
    </source>
</evidence>
<gene>
    <name evidence="2" type="ORF">ALO81_102527</name>
    <name evidence="3" type="ORF">ALQ64_102844</name>
</gene>
<dbReference type="AlphaFoldDB" id="A0A0P9LMS2"/>
<evidence type="ECO:0000313" key="5">
    <source>
        <dbReference type="Proteomes" id="UP000281372"/>
    </source>
</evidence>
<dbReference type="Proteomes" id="UP000281372">
    <property type="component" value="Unassembled WGS sequence"/>
</dbReference>
<reference evidence="2 4" key="1">
    <citation type="submission" date="2015-09" db="EMBL/GenBank/DDBJ databases">
        <title>Genome announcement of multiple Pseudomonas syringae strains.</title>
        <authorList>
            <person name="Thakur S."/>
            <person name="Wang P.W."/>
            <person name="Gong Y."/>
            <person name="Weir B.S."/>
            <person name="Guttman D.S."/>
        </authorList>
    </citation>
    <scope>NUCLEOTIDE SEQUENCE [LARGE SCALE GENOMIC DNA]</scope>
    <source>
        <strain evidence="2 4">ICMP2823</strain>
    </source>
</reference>
<proteinExistence type="predicted"/>
<dbReference type="EMBL" id="LJPX01000117">
    <property type="protein sequence ID" value="KPW79455.1"/>
    <property type="molecule type" value="Genomic_DNA"/>
</dbReference>
<dbReference type="PATRIC" id="fig|86840.3.peg.738"/>
<organism evidence="2 4">
    <name type="scientific">Pseudomonas cannabina</name>
    <dbReference type="NCBI Taxonomy" id="86840"/>
    <lineage>
        <taxon>Bacteria</taxon>
        <taxon>Pseudomonadati</taxon>
        <taxon>Pseudomonadota</taxon>
        <taxon>Gammaproteobacteria</taxon>
        <taxon>Pseudomonadales</taxon>
        <taxon>Pseudomonadaceae</taxon>
        <taxon>Pseudomonas</taxon>
    </lineage>
</organism>
<accession>A0A0P9LMS2</accession>
<feature type="region of interest" description="Disordered" evidence="1">
    <location>
        <begin position="1"/>
        <end position="45"/>
    </location>
</feature>
<sequence length="45" mass="5022">MSADIAERLSLPPPNSMAQASFNRRLPQPGPHEQALMSISEIRYI</sequence>
<name>A0A0P9LMS2_PSECA</name>
<evidence type="ECO:0000313" key="3">
    <source>
        <dbReference type="EMBL" id="RMN15679.1"/>
    </source>
</evidence>
<comment type="caution">
    <text evidence="2">The sequence shown here is derived from an EMBL/GenBank/DDBJ whole genome shotgun (WGS) entry which is preliminary data.</text>
</comment>
<evidence type="ECO:0000256" key="1">
    <source>
        <dbReference type="SAM" id="MobiDB-lite"/>
    </source>
</evidence>
<dbReference type="Proteomes" id="UP000050564">
    <property type="component" value="Unassembled WGS sequence"/>
</dbReference>
<reference evidence="3 5" key="2">
    <citation type="submission" date="2018-08" db="EMBL/GenBank/DDBJ databases">
        <title>Recombination of ecologically and evolutionarily significant loci maintains genetic cohesion in the Pseudomonas syringae species complex.</title>
        <authorList>
            <person name="Dillon M."/>
            <person name="Thakur S."/>
            <person name="Almeida R.N.D."/>
            <person name="Weir B.S."/>
            <person name="Guttman D.S."/>
        </authorList>
    </citation>
    <scope>NUCLEOTIDE SEQUENCE [LARGE SCALE GENOMIC DNA]</scope>
    <source>
        <strain evidence="3 5">ICMP 2821</strain>
    </source>
</reference>
<evidence type="ECO:0000313" key="4">
    <source>
        <dbReference type="Proteomes" id="UP000050564"/>
    </source>
</evidence>
<dbReference type="EMBL" id="RBOW01001107">
    <property type="protein sequence ID" value="RMN15679.1"/>
    <property type="molecule type" value="Genomic_DNA"/>
</dbReference>
<protein>
    <submittedName>
        <fullName evidence="2">Uncharacterized protein</fullName>
    </submittedName>
</protein>